<dbReference type="Gene3D" id="3.30.980.20">
    <property type="entry name" value="Putative mannosyl-3-phosphoglycerate phosphatase, domain 2"/>
    <property type="match status" value="1"/>
</dbReference>
<organism evidence="6">
    <name type="scientific">Rouxiella sp. WC2420</name>
    <dbReference type="NCBI Taxonomy" id="3234145"/>
    <lineage>
        <taxon>Bacteria</taxon>
        <taxon>Pseudomonadati</taxon>
        <taxon>Pseudomonadota</taxon>
        <taxon>Gammaproteobacteria</taxon>
        <taxon>Enterobacterales</taxon>
        <taxon>Yersiniaceae</taxon>
        <taxon>Rouxiella</taxon>
    </lineage>
</organism>
<dbReference type="InterPro" id="IPR036412">
    <property type="entry name" value="HAD-like_sf"/>
</dbReference>
<evidence type="ECO:0000256" key="4">
    <source>
        <dbReference type="SAM" id="MobiDB-lite"/>
    </source>
</evidence>
<keyword evidence="3" id="KW-0460">Magnesium</keyword>
<dbReference type="Pfam" id="PF05116">
    <property type="entry name" value="S6PP"/>
    <property type="match status" value="1"/>
</dbReference>
<dbReference type="InterPro" id="IPR006379">
    <property type="entry name" value="HAD-SF_hydro_IIB"/>
</dbReference>
<dbReference type="GO" id="GO:0000287">
    <property type="term" value="F:magnesium ion binding"/>
    <property type="evidence" value="ECO:0007669"/>
    <property type="project" value="TreeGrafter"/>
</dbReference>
<dbReference type="InterPro" id="IPR006381">
    <property type="entry name" value="HAD-SF-IIB-MPGP"/>
</dbReference>
<dbReference type="NCBIfam" id="TIGR01486">
    <property type="entry name" value="HAD-SF-IIB-MPGP"/>
    <property type="match status" value="1"/>
</dbReference>
<dbReference type="GO" id="GO:0051479">
    <property type="term" value="P:mannosylglycerate biosynthetic process"/>
    <property type="evidence" value="ECO:0007669"/>
    <property type="project" value="InterPro"/>
</dbReference>
<dbReference type="SFLD" id="SFLDG01142">
    <property type="entry name" value="C2.B.2:_Mannosyl-3-phosphoglyc"/>
    <property type="match status" value="1"/>
</dbReference>
<gene>
    <name evidence="6" type="ORF">AB3G37_12665</name>
</gene>
<dbReference type="SFLD" id="SFLDG01140">
    <property type="entry name" value="C2.B:_Phosphomannomutase_and_P"/>
    <property type="match status" value="1"/>
</dbReference>
<dbReference type="Gene3D" id="3.40.50.1000">
    <property type="entry name" value="HAD superfamily/HAD-like"/>
    <property type="match status" value="1"/>
</dbReference>
<dbReference type="EMBL" id="CP165628">
    <property type="protein sequence ID" value="XDU70446.1"/>
    <property type="molecule type" value="Genomic_DNA"/>
</dbReference>
<feature type="region of interest" description="Disordered" evidence="4">
    <location>
        <begin position="251"/>
        <end position="275"/>
    </location>
</feature>
<accession>A0AB39VLJ9</accession>
<dbReference type="SUPFAM" id="SSF56784">
    <property type="entry name" value="HAD-like"/>
    <property type="match status" value="1"/>
</dbReference>
<dbReference type="GO" id="GO:0050531">
    <property type="term" value="F:mannosyl-3-phosphoglycerate phosphatase activity"/>
    <property type="evidence" value="ECO:0007669"/>
    <property type="project" value="UniProtKB-EC"/>
</dbReference>
<dbReference type="PANTHER" id="PTHR10000">
    <property type="entry name" value="PHOSPHOSERINE PHOSPHATASE"/>
    <property type="match status" value="1"/>
</dbReference>
<dbReference type="EC" id="3.1.3.70" evidence="6"/>
<evidence type="ECO:0000259" key="5">
    <source>
        <dbReference type="Pfam" id="PF05116"/>
    </source>
</evidence>
<evidence type="ECO:0000256" key="3">
    <source>
        <dbReference type="ARBA" id="ARBA00022842"/>
    </source>
</evidence>
<dbReference type="PANTHER" id="PTHR10000:SF8">
    <property type="entry name" value="HAD SUPERFAMILY HYDROLASE-LIKE, TYPE 3"/>
    <property type="match status" value="1"/>
</dbReference>
<keyword evidence="1" id="KW-0479">Metal-binding</keyword>
<feature type="domain" description="Sucrose phosphatase-like" evidence="5">
    <location>
        <begin position="175"/>
        <end position="265"/>
    </location>
</feature>
<sequence length="275" mass="30923">MPYLDDNLVVFTDLDGSLLDHNSYSWQPAQEWLDRLRTAQVPVILTTSKTSAEVAELQQQLQLTQHPFIAENGALIGLPAGWPSRENSSISHVIGLAYSEIRHTLVSLRQRYDFEFRGFGDVSVQQVIDWTGLPQEGAKLAMQREASEPIVWFGNDLDFARFEKFLQAEKLALTRGGRFWHVMGVEAGKGPAVHWLSQQYHQRTARPVVSIGLGDGPNDIGMLNATDYSVIILGHHDRPMQLDKEKHVFRTSQHGPEGWKQGLDHIISPPSTPLQ</sequence>
<dbReference type="RefSeq" id="WP_369787986.1">
    <property type="nucleotide sequence ID" value="NZ_CP165628.1"/>
</dbReference>
<dbReference type="InterPro" id="IPR023214">
    <property type="entry name" value="HAD_sf"/>
</dbReference>
<evidence type="ECO:0000313" key="6">
    <source>
        <dbReference type="EMBL" id="XDU70446.1"/>
    </source>
</evidence>
<protein>
    <submittedName>
        <fullName evidence="6">Mannosyl-3-phosphoglycerate phosphatase-related protein</fullName>
        <ecNumber evidence="6">3.1.3.70</ecNumber>
    </submittedName>
</protein>
<name>A0AB39VLJ9_9GAMM</name>
<keyword evidence="2 6" id="KW-0378">Hydrolase</keyword>
<evidence type="ECO:0000256" key="2">
    <source>
        <dbReference type="ARBA" id="ARBA00022801"/>
    </source>
</evidence>
<dbReference type="NCBIfam" id="NF002976">
    <property type="entry name" value="PRK03669.1"/>
    <property type="match status" value="1"/>
</dbReference>
<dbReference type="SFLD" id="SFLDS00003">
    <property type="entry name" value="Haloacid_Dehalogenase"/>
    <property type="match status" value="1"/>
</dbReference>
<dbReference type="AlphaFoldDB" id="A0AB39VLJ9"/>
<proteinExistence type="predicted"/>
<dbReference type="NCBIfam" id="TIGR01484">
    <property type="entry name" value="HAD-SF-IIB"/>
    <property type="match status" value="1"/>
</dbReference>
<dbReference type="GO" id="GO:0005829">
    <property type="term" value="C:cytosol"/>
    <property type="evidence" value="ECO:0007669"/>
    <property type="project" value="TreeGrafter"/>
</dbReference>
<dbReference type="Pfam" id="PF08282">
    <property type="entry name" value="Hydrolase_3"/>
    <property type="match status" value="1"/>
</dbReference>
<reference evidence="6" key="1">
    <citation type="submission" date="2024-07" db="EMBL/GenBank/DDBJ databases">
        <authorList>
            <person name="Biller S.J."/>
        </authorList>
    </citation>
    <scope>NUCLEOTIDE SEQUENCE</scope>
    <source>
        <strain evidence="6">WC2420</strain>
    </source>
</reference>
<evidence type="ECO:0000256" key="1">
    <source>
        <dbReference type="ARBA" id="ARBA00022723"/>
    </source>
</evidence>
<dbReference type="InterPro" id="IPR006380">
    <property type="entry name" value="SPP-like_dom"/>
</dbReference>